<proteinExistence type="predicted"/>
<comment type="caution">
    <text evidence="2">The sequence shown here is derived from an EMBL/GenBank/DDBJ whole genome shotgun (WGS) entry which is preliminary data.</text>
</comment>
<dbReference type="RefSeq" id="WP_006978778.1">
    <property type="nucleotide sequence ID" value="NZ_ABVL01000003.1"/>
</dbReference>
<dbReference type="InParanoid" id="B4CY11"/>
<dbReference type="Proteomes" id="UP000005824">
    <property type="component" value="Unassembled WGS sequence"/>
</dbReference>
<protein>
    <submittedName>
        <fullName evidence="2">Uncharacterized protein</fullName>
    </submittedName>
</protein>
<keyword evidence="3" id="KW-1185">Reference proteome</keyword>
<dbReference type="AlphaFoldDB" id="B4CY11"/>
<keyword evidence="1" id="KW-0732">Signal</keyword>
<sequence length="189" mass="20659" precursor="true">MKRLGLLSVLIFGMAFSGQGQVPGTAVPATSKSVFLDAVESTANSSTVNHWRDISGDYSQTKTSSKELDITVRNMSQLPGEFEIEWYFFGKPANGSGRFLYDQGSKKISVTPGAFLKVPVESKGLSAHTVRGYYWYGYNYTSGDKADGWVIRAKVGDEVVRVKASNPLLEQMASDPAGFTKLTSHTKKK</sequence>
<accession>B4CY11</accession>
<reference evidence="2 3" key="1">
    <citation type="journal article" date="2011" name="J. Bacteriol.">
        <title>Genome sequence of Chthoniobacter flavus Ellin428, an aerobic heterotrophic soil bacterium.</title>
        <authorList>
            <person name="Kant R."/>
            <person name="van Passel M.W."/>
            <person name="Palva A."/>
            <person name="Lucas S."/>
            <person name="Lapidus A."/>
            <person name="Glavina Del Rio T."/>
            <person name="Dalin E."/>
            <person name="Tice H."/>
            <person name="Bruce D."/>
            <person name="Goodwin L."/>
            <person name="Pitluck S."/>
            <person name="Larimer F.W."/>
            <person name="Land M.L."/>
            <person name="Hauser L."/>
            <person name="Sangwan P."/>
            <person name="de Vos W.M."/>
            <person name="Janssen P.H."/>
            <person name="Smidt H."/>
        </authorList>
    </citation>
    <scope>NUCLEOTIDE SEQUENCE [LARGE SCALE GENOMIC DNA]</scope>
    <source>
        <strain evidence="2 3">Ellin428</strain>
    </source>
</reference>
<dbReference type="EMBL" id="ABVL01000003">
    <property type="protein sequence ID" value="EDY21159.1"/>
    <property type="molecule type" value="Genomic_DNA"/>
</dbReference>
<organism evidence="2 3">
    <name type="scientific">Chthoniobacter flavus Ellin428</name>
    <dbReference type="NCBI Taxonomy" id="497964"/>
    <lineage>
        <taxon>Bacteria</taxon>
        <taxon>Pseudomonadati</taxon>
        <taxon>Verrucomicrobiota</taxon>
        <taxon>Spartobacteria</taxon>
        <taxon>Chthoniobacterales</taxon>
        <taxon>Chthoniobacteraceae</taxon>
        <taxon>Chthoniobacter</taxon>
    </lineage>
</organism>
<evidence type="ECO:0000313" key="2">
    <source>
        <dbReference type="EMBL" id="EDY21159.1"/>
    </source>
</evidence>
<gene>
    <name evidence="2" type="ORF">CfE428DRAFT_1452</name>
</gene>
<feature type="signal peptide" evidence="1">
    <location>
        <begin position="1"/>
        <end position="20"/>
    </location>
</feature>
<evidence type="ECO:0000313" key="3">
    <source>
        <dbReference type="Proteomes" id="UP000005824"/>
    </source>
</evidence>
<name>B4CY11_9BACT</name>
<evidence type="ECO:0000256" key="1">
    <source>
        <dbReference type="SAM" id="SignalP"/>
    </source>
</evidence>
<feature type="chain" id="PRO_5002802208" evidence="1">
    <location>
        <begin position="21"/>
        <end position="189"/>
    </location>
</feature>